<evidence type="ECO:0000313" key="2">
    <source>
        <dbReference type="EMBL" id="KYM98655.1"/>
    </source>
</evidence>
<organism evidence="2 3">
    <name type="scientific">Cyphomyrmex costatus</name>
    <dbReference type="NCBI Taxonomy" id="456900"/>
    <lineage>
        <taxon>Eukaryota</taxon>
        <taxon>Metazoa</taxon>
        <taxon>Ecdysozoa</taxon>
        <taxon>Arthropoda</taxon>
        <taxon>Hexapoda</taxon>
        <taxon>Insecta</taxon>
        <taxon>Pterygota</taxon>
        <taxon>Neoptera</taxon>
        <taxon>Endopterygota</taxon>
        <taxon>Hymenoptera</taxon>
        <taxon>Apocrita</taxon>
        <taxon>Aculeata</taxon>
        <taxon>Formicoidea</taxon>
        <taxon>Formicidae</taxon>
        <taxon>Myrmicinae</taxon>
        <taxon>Cyphomyrmex</taxon>
    </lineage>
</organism>
<reference evidence="2 3" key="1">
    <citation type="submission" date="2016-03" db="EMBL/GenBank/DDBJ databases">
        <title>Cyphomyrmex costatus WGS genome.</title>
        <authorList>
            <person name="Nygaard S."/>
            <person name="Hu H."/>
            <person name="Boomsma J."/>
            <person name="Zhang G."/>
        </authorList>
    </citation>
    <scope>NUCLEOTIDE SEQUENCE [LARGE SCALE GENOMIC DNA]</scope>
    <source>
        <strain evidence="2">MS0001</strain>
        <tissue evidence="2">Whole body</tissue>
    </source>
</reference>
<dbReference type="EMBL" id="KQ977935">
    <property type="protein sequence ID" value="KYM98655.1"/>
    <property type="molecule type" value="Genomic_DNA"/>
</dbReference>
<keyword evidence="3" id="KW-1185">Reference proteome</keyword>
<proteinExistence type="predicted"/>
<dbReference type="AlphaFoldDB" id="A0A195CD64"/>
<protein>
    <submittedName>
        <fullName evidence="2">Uncharacterized protein</fullName>
    </submittedName>
</protein>
<accession>A0A195CD64</accession>
<name>A0A195CD64_9HYME</name>
<gene>
    <name evidence="2" type="ORF">ALC62_10623</name>
</gene>
<evidence type="ECO:0000313" key="3">
    <source>
        <dbReference type="Proteomes" id="UP000078542"/>
    </source>
</evidence>
<dbReference type="Proteomes" id="UP000078542">
    <property type="component" value="Unassembled WGS sequence"/>
</dbReference>
<feature type="non-terminal residue" evidence="2">
    <location>
        <position position="1"/>
    </location>
</feature>
<feature type="compositionally biased region" description="Basic residues" evidence="1">
    <location>
        <begin position="92"/>
        <end position="101"/>
    </location>
</feature>
<feature type="region of interest" description="Disordered" evidence="1">
    <location>
        <begin position="73"/>
        <end position="101"/>
    </location>
</feature>
<evidence type="ECO:0000256" key="1">
    <source>
        <dbReference type="SAM" id="MobiDB-lite"/>
    </source>
</evidence>
<sequence length="101" mass="11501">KTKILFHYTNAFFLSSSEIRRVAISRDSHTETHTHYRCIRRVSSDGTRSSEITMNPNSFGLLVTCLPKRAAPTPQYHASKDKLNHGPSCHPQSRRKPARPL</sequence>